<dbReference type="InterPro" id="IPR050194">
    <property type="entry name" value="Glycosyltransferase_grp1"/>
</dbReference>
<evidence type="ECO:0000313" key="5">
    <source>
        <dbReference type="Proteomes" id="UP000518091"/>
    </source>
</evidence>
<sequence length="388" mass="42926">MDSFPCRITHLQLLPILSGVQRVTLDELQRLPESFHRLLICKGEGDLTVEARTHGVEVLTAPALERDIRPLADGRALWELWRFFHAGDIDVVHTHSSKTGVLGRLAARLAGVPCIVHTVHGFAFPAARSRLQACLFQAMEWLGGRCAHRVICLHEEDARICIQQLGLPPTKVLVLPNGVDLEKYCPPGPEEQAALRCRLRLPQDRTLITMVGRLWEQKDPGCLIDAYCALWEAGDPGADLVIVGDGELQPALQVGVERAGLNEHVHFLGWRSDTPALLRASDLFVLPSRWEGMPLAILEAMATGLAVVVSDIPGNRHLVTCDELGARFPAGNHQALSKVLAHLLACPETRARLGRSARHHVETHHDIASRVRRLEALYREVLQGHAKR</sequence>
<dbReference type="CDD" id="cd03808">
    <property type="entry name" value="GT4_CapM-like"/>
    <property type="match status" value="1"/>
</dbReference>
<evidence type="ECO:0000259" key="2">
    <source>
        <dbReference type="Pfam" id="PF13439"/>
    </source>
</evidence>
<feature type="domain" description="Glycosyl transferase family 1" evidence="1">
    <location>
        <begin position="198"/>
        <end position="359"/>
    </location>
</feature>
<keyword evidence="3" id="KW-0808">Transferase</keyword>
<proteinExistence type="predicted"/>
<evidence type="ECO:0000313" key="3">
    <source>
        <dbReference type="EMBL" id="MBA2780244.1"/>
    </source>
</evidence>
<gene>
    <name evidence="3" type="ORF">H1D44_15235</name>
    <name evidence="4" type="ORF">HOP48_16315</name>
</gene>
<dbReference type="PANTHER" id="PTHR45947">
    <property type="entry name" value="SULFOQUINOVOSYL TRANSFERASE SQD2"/>
    <property type="match status" value="1"/>
</dbReference>
<feature type="domain" description="Glycosyltransferase subfamily 4-like N-terminal" evidence="2">
    <location>
        <begin position="18"/>
        <end position="183"/>
    </location>
</feature>
<dbReference type="EMBL" id="JABFUB010000017">
    <property type="protein sequence ID" value="MCG6663100.1"/>
    <property type="molecule type" value="Genomic_DNA"/>
</dbReference>
<dbReference type="Gene3D" id="3.40.50.2000">
    <property type="entry name" value="Glycogen Phosphorylase B"/>
    <property type="match status" value="2"/>
</dbReference>
<organism evidence="3 5">
    <name type="scientific">Billgrantia kenyensis</name>
    <dbReference type="NCBI Taxonomy" id="321266"/>
    <lineage>
        <taxon>Bacteria</taxon>
        <taxon>Pseudomonadati</taxon>
        <taxon>Pseudomonadota</taxon>
        <taxon>Gammaproteobacteria</taxon>
        <taxon>Oceanospirillales</taxon>
        <taxon>Halomonadaceae</taxon>
        <taxon>Billgrantia</taxon>
    </lineage>
</organism>
<dbReference type="SUPFAM" id="SSF53756">
    <property type="entry name" value="UDP-Glycosyltransferase/glycogen phosphorylase"/>
    <property type="match status" value="1"/>
</dbReference>
<dbReference type="Pfam" id="PF13439">
    <property type="entry name" value="Glyco_transf_4"/>
    <property type="match status" value="1"/>
</dbReference>
<accession>A0A7V9W389</accession>
<evidence type="ECO:0000259" key="1">
    <source>
        <dbReference type="Pfam" id="PF00534"/>
    </source>
</evidence>
<dbReference type="Proteomes" id="UP000518091">
    <property type="component" value="Unassembled WGS sequence"/>
</dbReference>
<reference evidence="3 5" key="2">
    <citation type="submission" date="2020-07" db="EMBL/GenBank/DDBJ databases">
        <title>Identification of Halomonas strains.</title>
        <authorList>
            <person name="Xiao Z."/>
            <person name="Shen J."/>
        </authorList>
    </citation>
    <scope>NUCLEOTIDE SEQUENCE [LARGE SCALE GENOMIC DNA]</scope>
    <source>
        <strain evidence="3 5">DSM 17331</strain>
    </source>
</reference>
<dbReference type="InterPro" id="IPR028098">
    <property type="entry name" value="Glyco_trans_4-like_N"/>
</dbReference>
<dbReference type="PANTHER" id="PTHR45947:SF3">
    <property type="entry name" value="SULFOQUINOVOSYL TRANSFERASE SQD2"/>
    <property type="match status" value="1"/>
</dbReference>
<evidence type="ECO:0000313" key="6">
    <source>
        <dbReference type="Proteomes" id="UP000814353"/>
    </source>
</evidence>
<comment type="caution">
    <text evidence="3">The sequence shown here is derived from an EMBL/GenBank/DDBJ whole genome shotgun (WGS) entry which is preliminary data.</text>
</comment>
<dbReference type="Pfam" id="PF00534">
    <property type="entry name" value="Glycos_transf_1"/>
    <property type="match status" value="1"/>
</dbReference>
<dbReference type="RefSeq" id="WP_181515713.1">
    <property type="nucleotide sequence ID" value="NZ_JABFUB010000017.1"/>
</dbReference>
<protein>
    <submittedName>
        <fullName evidence="3">Glycosyltransferase family 4 protein</fullName>
    </submittedName>
</protein>
<name>A0A7V9W389_9GAMM</name>
<dbReference type="EMBL" id="JACEFT010000021">
    <property type="protein sequence ID" value="MBA2780244.1"/>
    <property type="molecule type" value="Genomic_DNA"/>
</dbReference>
<dbReference type="Proteomes" id="UP000814353">
    <property type="component" value="Unassembled WGS sequence"/>
</dbReference>
<dbReference type="GO" id="GO:0016758">
    <property type="term" value="F:hexosyltransferase activity"/>
    <property type="evidence" value="ECO:0007669"/>
    <property type="project" value="TreeGrafter"/>
</dbReference>
<dbReference type="InterPro" id="IPR001296">
    <property type="entry name" value="Glyco_trans_1"/>
</dbReference>
<reference evidence="4 6" key="1">
    <citation type="submission" date="2020-05" db="EMBL/GenBank/DDBJ databases">
        <title>Comparative genomic analysis of denitrifying bacteria from Halomonas genus.</title>
        <authorList>
            <person name="Wang L."/>
            <person name="Shao Z."/>
        </authorList>
    </citation>
    <scope>NUCLEOTIDE SEQUENCE [LARGE SCALE GENOMIC DNA]</scope>
    <source>
        <strain evidence="4 6">DSM 17331</strain>
    </source>
</reference>
<keyword evidence="6" id="KW-1185">Reference proteome</keyword>
<dbReference type="AlphaFoldDB" id="A0A7V9W389"/>
<evidence type="ECO:0000313" key="4">
    <source>
        <dbReference type="EMBL" id="MCG6663100.1"/>
    </source>
</evidence>